<keyword evidence="6 12" id="KW-0068">Autocatalytic cleavage</keyword>
<keyword evidence="11" id="KW-0742">SOS response</keyword>
<dbReference type="Gene3D" id="1.10.10.10">
    <property type="entry name" value="Winged helix-like DNA-binding domain superfamily/Winged helix DNA-binding domain"/>
    <property type="match status" value="1"/>
</dbReference>
<evidence type="ECO:0000256" key="12">
    <source>
        <dbReference type="RuleBase" id="RU003991"/>
    </source>
</evidence>
<gene>
    <name evidence="14" type="primary">lexA</name>
    <name evidence="14" type="ORF">SIL72_14050</name>
</gene>
<evidence type="ECO:0000256" key="11">
    <source>
        <dbReference type="ARBA" id="ARBA00023236"/>
    </source>
</evidence>
<dbReference type="GO" id="GO:0006508">
    <property type="term" value="P:proteolysis"/>
    <property type="evidence" value="ECO:0007669"/>
    <property type="project" value="InterPro"/>
</dbReference>
<protein>
    <submittedName>
        <fullName evidence="14">Transcriptional repressor LexA</fullName>
        <ecNumber evidence="14">3.4.21.88</ecNumber>
    </submittedName>
</protein>
<comment type="similarity">
    <text evidence="1 12">Belongs to the peptidase S24 family.</text>
</comment>
<dbReference type="InterPro" id="IPR050077">
    <property type="entry name" value="LexA_repressor"/>
</dbReference>
<name>A0AB35T8D0_RUBRA</name>
<keyword evidence="10" id="KW-0234">DNA repair</keyword>
<evidence type="ECO:0000256" key="4">
    <source>
        <dbReference type="ARBA" id="ARBA00022763"/>
    </source>
</evidence>
<dbReference type="Pfam" id="PF00717">
    <property type="entry name" value="Peptidase_S24"/>
    <property type="match status" value="1"/>
</dbReference>
<dbReference type="Proteomes" id="UP001281130">
    <property type="component" value="Unassembled WGS sequence"/>
</dbReference>
<dbReference type="GO" id="GO:0004252">
    <property type="term" value="F:serine-type endopeptidase activity"/>
    <property type="evidence" value="ECO:0007669"/>
    <property type="project" value="UniProtKB-EC"/>
</dbReference>
<evidence type="ECO:0000256" key="3">
    <source>
        <dbReference type="ARBA" id="ARBA00022705"/>
    </source>
</evidence>
<dbReference type="InterPro" id="IPR006197">
    <property type="entry name" value="Peptidase_S24_LexA"/>
</dbReference>
<dbReference type="InterPro" id="IPR015927">
    <property type="entry name" value="Peptidase_S24_S26A/B/C"/>
</dbReference>
<proteinExistence type="inferred from homology"/>
<dbReference type="InterPro" id="IPR006200">
    <property type="entry name" value="LexA"/>
</dbReference>
<dbReference type="InterPro" id="IPR039418">
    <property type="entry name" value="LexA-like"/>
</dbReference>
<dbReference type="SUPFAM" id="SSF51306">
    <property type="entry name" value="LexA/Signal peptidase"/>
    <property type="match status" value="1"/>
</dbReference>
<dbReference type="InterPro" id="IPR001845">
    <property type="entry name" value="HTH_ArsR_DNA-bd_dom"/>
</dbReference>
<evidence type="ECO:0000256" key="1">
    <source>
        <dbReference type="ARBA" id="ARBA00007484"/>
    </source>
</evidence>
<evidence type="ECO:0000259" key="13">
    <source>
        <dbReference type="SMART" id="SM00418"/>
    </source>
</evidence>
<evidence type="ECO:0000256" key="2">
    <source>
        <dbReference type="ARBA" id="ARBA00022491"/>
    </source>
</evidence>
<evidence type="ECO:0000256" key="9">
    <source>
        <dbReference type="ARBA" id="ARBA00023163"/>
    </source>
</evidence>
<dbReference type="RefSeq" id="WP_143534048.1">
    <property type="nucleotide sequence ID" value="NZ_JAWXXX010000001.1"/>
</dbReference>
<keyword evidence="3" id="KW-0235">DNA replication</keyword>
<dbReference type="InterPro" id="IPR036388">
    <property type="entry name" value="WH-like_DNA-bd_sf"/>
</dbReference>
<dbReference type="GO" id="GO:0045892">
    <property type="term" value="P:negative regulation of DNA-templated transcription"/>
    <property type="evidence" value="ECO:0007669"/>
    <property type="project" value="InterPro"/>
</dbReference>
<evidence type="ECO:0000313" key="14">
    <source>
        <dbReference type="EMBL" id="MDX5895145.1"/>
    </source>
</evidence>
<evidence type="ECO:0000256" key="5">
    <source>
        <dbReference type="ARBA" id="ARBA00022801"/>
    </source>
</evidence>
<keyword evidence="8" id="KW-0238">DNA-binding</keyword>
<dbReference type="EMBL" id="JAWXXX010000001">
    <property type="protein sequence ID" value="MDX5895145.1"/>
    <property type="molecule type" value="Genomic_DNA"/>
</dbReference>
<dbReference type="PANTHER" id="PTHR33516">
    <property type="entry name" value="LEXA REPRESSOR"/>
    <property type="match status" value="1"/>
</dbReference>
<dbReference type="NCBIfam" id="TIGR00498">
    <property type="entry name" value="lexA"/>
    <property type="match status" value="1"/>
</dbReference>
<dbReference type="InterPro" id="IPR011991">
    <property type="entry name" value="ArsR-like_HTH"/>
</dbReference>
<comment type="caution">
    <text evidence="14">The sequence shown here is derived from an EMBL/GenBank/DDBJ whole genome shotgun (WGS) entry which is preliminary data.</text>
</comment>
<keyword evidence="5 12" id="KW-0378">Hydrolase</keyword>
<reference evidence="14" key="1">
    <citation type="submission" date="2023-11" db="EMBL/GenBank/DDBJ databases">
        <title>MicrobeMod: A computational toolkit for identifying prokaryotic methylation and restriction-modification with nanopore sequencing.</title>
        <authorList>
            <person name="Crits-Christoph A."/>
            <person name="Kang S.C."/>
            <person name="Lee H."/>
            <person name="Ostrov N."/>
        </authorList>
    </citation>
    <scope>NUCLEOTIDE SEQUENCE</scope>
    <source>
        <strain evidence="14">ATCC 51242</strain>
    </source>
</reference>
<evidence type="ECO:0000313" key="15">
    <source>
        <dbReference type="Proteomes" id="UP001281130"/>
    </source>
</evidence>
<dbReference type="CDD" id="cd06529">
    <property type="entry name" value="S24_LexA-like"/>
    <property type="match status" value="1"/>
</dbReference>
<dbReference type="SMART" id="SM00418">
    <property type="entry name" value="HTH_ARSR"/>
    <property type="match status" value="1"/>
</dbReference>
<dbReference type="SUPFAM" id="SSF46785">
    <property type="entry name" value="Winged helix' DNA-binding domain"/>
    <property type="match status" value="1"/>
</dbReference>
<dbReference type="InterPro" id="IPR036286">
    <property type="entry name" value="LexA/Signal_pep-like_sf"/>
</dbReference>
<dbReference type="Pfam" id="PF01726">
    <property type="entry name" value="LexA_DNA_bind"/>
    <property type="match status" value="1"/>
</dbReference>
<keyword evidence="9" id="KW-0804">Transcription</keyword>
<keyword evidence="7" id="KW-0805">Transcription regulation</keyword>
<dbReference type="GO" id="GO:0006281">
    <property type="term" value="P:DNA repair"/>
    <property type="evidence" value="ECO:0007669"/>
    <property type="project" value="UniProtKB-KW"/>
</dbReference>
<evidence type="ECO:0000256" key="7">
    <source>
        <dbReference type="ARBA" id="ARBA00023015"/>
    </source>
</evidence>
<dbReference type="GO" id="GO:0009432">
    <property type="term" value="P:SOS response"/>
    <property type="evidence" value="ECO:0007669"/>
    <property type="project" value="UniProtKB-KW"/>
</dbReference>
<feature type="domain" description="HTH arsR-type" evidence="13">
    <location>
        <begin position="3"/>
        <end position="117"/>
    </location>
</feature>
<dbReference type="InterPro" id="IPR036390">
    <property type="entry name" value="WH_DNA-bd_sf"/>
</dbReference>
<keyword evidence="4" id="KW-0227">DNA damage</keyword>
<evidence type="ECO:0000256" key="6">
    <source>
        <dbReference type="ARBA" id="ARBA00022813"/>
    </source>
</evidence>
<dbReference type="GO" id="GO:0006260">
    <property type="term" value="P:DNA replication"/>
    <property type="evidence" value="ECO:0007669"/>
    <property type="project" value="UniProtKB-KW"/>
</dbReference>
<dbReference type="GO" id="GO:0003700">
    <property type="term" value="F:DNA-binding transcription factor activity"/>
    <property type="evidence" value="ECO:0007669"/>
    <property type="project" value="InterPro"/>
</dbReference>
<dbReference type="InterPro" id="IPR006199">
    <property type="entry name" value="LexA_DNA-bd_dom"/>
</dbReference>
<dbReference type="EC" id="3.4.21.88" evidence="14"/>
<dbReference type="AlphaFoldDB" id="A0AB35T8D0"/>
<dbReference type="PRINTS" id="PR00726">
    <property type="entry name" value="LEXASERPTASE"/>
</dbReference>
<accession>A0AB35T8D0</accession>
<keyword evidence="2" id="KW-0678">Repressor</keyword>
<organism evidence="14 15">
    <name type="scientific">Rubrobacter radiotolerans</name>
    <name type="common">Arthrobacter radiotolerans</name>
    <dbReference type="NCBI Taxonomy" id="42256"/>
    <lineage>
        <taxon>Bacteria</taxon>
        <taxon>Bacillati</taxon>
        <taxon>Actinomycetota</taxon>
        <taxon>Rubrobacteria</taxon>
        <taxon>Rubrobacterales</taxon>
        <taxon>Rubrobacteraceae</taxon>
        <taxon>Rubrobacter</taxon>
    </lineage>
</organism>
<evidence type="ECO:0000256" key="8">
    <source>
        <dbReference type="ARBA" id="ARBA00023125"/>
    </source>
</evidence>
<dbReference type="CDD" id="cd00090">
    <property type="entry name" value="HTH_ARSR"/>
    <property type="match status" value="1"/>
</dbReference>
<sequence>MSDSMHPKRLAILRVVARSSGGEEMPTVRELADSVGLSSAQTVHYHLGILEEEGYIERGDAPSRKRRPLRLTERGWEAVGQTPMPGRVAAGRGLEAVAEDDYYSLNQVLGTLGGRRRYLLRVVGQSMTGAGIEDGDLLVVEEREDPPDGCVVVALIGEGEEVTVKKLYREMGEDGERVRLVPKNGDHRDIVLPADEVRVQGEVVFVIHPPRR</sequence>
<dbReference type="GO" id="GO:0003677">
    <property type="term" value="F:DNA binding"/>
    <property type="evidence" value="ECO:0007669"/>
    <property type="project" value="UniProtKB-KW"/>
</dbReference>
<dbReference type="PANTHER" id="PTHR33516:SF2">
    <property type="entry name" value="LEXA REPRESSOR-RELATED"/>
    <property type="match status" value="1"/>
</dbReference>
<dbReference type="Gene3D" id="2.10.109.10">
    <property type="entry name" value="Umud Fragment, subunit A"/>
    <property type="match status" value="1"/>
</dbReference>
<evidence type="ECO:0000256" key="10">
    <source>
        <dbReference type="ARBA" id="ARBA00023204"/>
    </source>
</evidence>